<sequence length="375" mass="40792">MDRRGLLKTGGLAFAGIVAGGCSARGTRSSPQKPYVNLPIVEASWDRAIRTTVGLRPYRPSGFHLRTEKLDGKTVIHNYGHGGAGHSLGWGTGALVAGIALEHSDRRAAIIGCGTIGLTAARQLQRRGIGVTIYAKSVPPDTTSNKALAGFTPTSGLVDTDLRSPAWDTQFRRAAEISYEELQLLAGRGYGVSWINTYRLMDEFPQPRQSTESAPPLRPPGTRVGDVVLQPGEHPFPSRYATRAPWLRIEPAIYLERLMRDVIYFGGHIVIREFATREDLATLGESLIVNCTGLGSRKLFNDDELIALKGQLTMMVPQSEVNYGTFGGVPDRSGGGFYHMIPRSDGIALGGTSQLGDWSLEPDEDARRRIVDTHL</sequence>
<comment type="cofactor">
    <cofactor evidence="1">
        <name>FAD</name>
        <dbReference type="ChEBI" id="CHEBI:57692"/>
    </cofactor>
</comment>
<dbReference type="PANTHER" id="PTHR11530">
    <property type="entry name" value="D-AMINO ACID OXIDASE"/>
    <property type="match status" value="1"/>
</dbReference>
<proteinExistence type="inferred from homology"/>
<evidence type="ECO:0000259" key="6">
    <source>
        <dbReference type="Pfam" id="PF01266"/>
    </source>
</evidence>
<organism evidence="7">
    <name type="scientific">marine metagenome</name>
    <dbReference type="NCBI Taxonomy" id="408172"/>
    <lineage>
        <taxon>unclassified sequences</taxon>
        <taxon>metagenomes</taxon>
        <taxon>ecological metagenomes</taxon>
    </lineage>
</organism>
<dbReference type="PROSITE" id="PS51257">
    <property type="entry name" value="PROKAR_LIPOPROTEIN"/>
    <property type="match status" value="1"/>
</dbReference>
<evidence type="ECO:0000256" key="3">
    <source>
        <dbReference type="ARBA" id="ARBA00022630"/>
    </source>
</evidence>
<evidence type="ECO:0000256" key="2">
    <source>
        <dbReference type="ARBA" id="ARBA00006730"/>
    </source>
</evidence>
<keyword evidence="3" id="KW-0285">Flavoprotein</keyword>
<dbReference type="Pfam" id="PF01266">
    <property type="entry name" value="DAO"/>
    <property type="match status" value="1"/>
</dbReference>
<comment type="similarity">
    <text evidence="2">Belongs to the DAMOX/DASOX family.</text>
</comment>
<dbReference type="Gene3D" id="3.30.9.10">
    <property type="entry name" value="D-Amino Acid Oxidase, subunit A, domain 2"/>
    <property type="match status" value="1"/>
</dbReference>
<dbReference type="EMBL" id="UINC01008286">
    <property type="protein sequence ID" value="SVA37321.1"/>
    <property type="molecule type" value="Genomic_DNA"/>
</dbReference>
<evidence type="ECO:0000313" key="7">
    <source>
        <dbReference type="EMBL" id="SVA37321.1"/>
    </source>
</evidence>
<name>A0A381VBF2_9ZZZZ</name>
<dbReference type="AlphaFoldDB" id="A0A381VBF2"/>
<feature type="non-terminal residue" evidence="7">
    <location>
        <position position="375"/>
    </location>
</feature>
<dbReference type="GO" id="GO:0019478">
    <property type="term" value="P:D-amino acid catabolic process"/>
    <property type="evidence" value="ECO:0007669"/>
    <property type="project" value="TreeGrafter"/>
</dbReference>
<accession>A0A381VBF2</accession>
<evidence type="ECO:0000256" key="1">
    <source>
        <dbReference type="ARBA" id="ARBA00001974"/>
    </source>
</evidence>
<dbReference type="InterPro" id="IPR023209">
    <property type="entry name" value="DAO"/>
</dbReference>
<dbReference type="Gene3D" id="3.40.50.720">
    <property type="entry name" value="NAD(P)-binding Rossmann-like Domain"/>
    <property type="match status" value="2"/>
</dbReference>
<dbReference type="GO" id="GO:0003884">
    <property type="term" value="F:D-amino-acid oxidase activity"/>
    <property type="evidence" value="ECO:0007669"/>
    <property type="project" value="InterPro"/>
</dbReference>
<gene>
    <name evidence="7" type="ORF">METZ01_LOCUS90175</name>
</gene>
<dbReference type="GO" id="GO:0005737">
    <property type="term" value="C:cytoplasm"/>
    <property type="evidence" value="ECO:0007669"/>
    <property type="project" value="TreeGrafter"/>
</dbReference>
<keyword evidence="5" id="KW-0560">Oxidoreductase</keyword>
<feature type="domain" description="FAD dependent oxidoreductase" evidence="6">
    <location>
        <begin position="108"/>
        <end position="371"/>
    </location>
</feature>
<dbReference type="PANTHER" id="PTHR11530:SF11">
    <property type="entry name" value="D-ASPARTATE OXIDASE"/>
    <property type="match status" value="1"/>
</dbReference>
<dbReference type="SUPFAM" id="SSF54373">
    <property type="entry name" value="FAD-linked reductases, C-terminal domain"/>
    <property type="match status" value="1"/>
</dbReference>
<dbReference type="GO" id="GO:0071949">
    <property type="term" value="F:FAD binding"/>
    <property type="evidence" value="ECO:0007669"/>
    <property type="project" value="InterPro"/>
</dbReference>
<reference evidence="7" key="1">
    <citation type="submission" date="2018-05" db="EMBL/GenBank/DDBJ databases">
        <authorList>
            <person name="Lanie J.A."/>
            <person name="Ng W.-L."/>
            <person name="Kazmierczak K.M."/>
            <person name="Andrzejewski T.M."/>
            <person name="Davidsen T.M."/>
            <person name="Wayne K.J."/>
            <person name="Tettelin H."/>
            <person name="Glass J.I."/>
            <person name="Rusch D."/>
            <person name="Podicherti R."/>
            <person name="Tsui H.-C.T."/>
            <person name="Winkler M.E."/>
        </authorList>
    </citation>
    <scope>NUCLEOTIDE SEQUENCE</scope>
</reference>
<dbReference type="InterPro" id="IPR006076">
    <property type="entry name" value="FAD-dep_OxRdtase"/>
</dbReference>
<evidence type="ECO:0000256" key="4">
    <source>
        <dbReference type="ARBA" id="ARBA00022827"/>
    </source>
</evidence>
<dbReference type="SUPFAM" id="SSF51971">
    <property type="entry name" value="Nucleotide-binding domain"/>
    <property type="match status" value="1"/>
</dbReference>
<protein>
    <recommendedName>
        <fullName evidence="6">FAD dependent oxidoreductase domain-containing protein</fullName>
    </recommendedName>
</protein>
<evidence type="ECO:0000256" key="5">
    <source>
        <dbReference type="ARBA" id="ARBA00023002"/>
    </source>
</evidence>
<keyword evidence="4" id="KW-0274">FAD</keyword>